<proteinExistence type="predicted"/>
<dbReference type="OrthoDB" id="1295445at2759"/>
<dbReference type="AlphaFoldDB" id="A0A8J4VQN5"/>
<evidence type="ECO:0000313" key="2">
    <source>
        <dbReference type="Proteomes" id="UP000737018"/>
    </source>
</evidence>
<organism evidence="1 2">
    <name type="scientific">Castanea mollissima</name>
    <name type="common">Chinese chestnut</name>
    <dbReference type="NCBI Taxonomy" id="60419"/>
    <lineage>
        <taxon>Eukaryota</taxon>
        <taxon>Viridiplantae</taxon>
        <taxon>Streptophyta</taxon>
        <taxon>Embryophyta</taxon>
        <taxon>Tracheophyta</taxon>
        <taxon>Spermatophyta</taxon>
        <taxon>Magnoliopsida</taxon>
        <taxon>eudicotyledons</taxon>
        <taxon>Gunneridae</taxon>
        <taxon>Pentapetalae</taxon>
        <taxon>rosids</taxon>
        <taxon>fabids</taxon>
        <taxon>Fagales</taxon>
        <taxon>Fagaceae</taxon>
        <taxon>Castanea</taxon>
    </lineage>
</organism>
<dbReference type="EMBL" id="JRKL02000674">
    <property type="protein sequence ID" value="KAF3969193.1"/>
    <property type="molecule type" value="Genomic_DNA"/>
</dbReference>
<evidence type="ECO:0008006" key="3">
    <source>
        <dbReference type="Google" id="ProtNLM"/>
    </source>
</evidence>
<reference evidence="1" key="1">
    <citation type="submission" date="2020-03" db="EMBL/GenBank/DDBJ databases">
        <title>Castanea mollissima Vanexum genome sequencing.</title>
        <authorList>
            <person name="Staton M."/>
        </authorList>
    </citation>
    <scope>NUCLEOTIDE SEQUENCE</scope>
    <source>
        <tissue evidence="1">Leaf</tissue>
    </source>
</reference>
<gene>
    <name evidence="1" type="ORF">CMV_006980</name>
</gene>
<name>A0A8J4VQN5_9ROSI</name>
<dbReference type="SUPFAM" id="SSF140383">
    <property type="entry name" value="BSD domain-like"/>
    <property type="match status" value="1"/>
</dbReference>
<protein>
    <recommendedName>
        <fullName evidence="3">BSD domain-containing protein</fullName>
    </recommendedName>
</protein>
<sequence>MSEACFWKIYFVLLHPRLNKHDAEVLSTPQEFVSKKKKVQTVKLYRENLLAEVQFLRKRHRHLLKLQSPKGKADLYNNRIQI</sequence>
<dbReference type="InterPro" id="IPR035925">
    <property type="entry name" value="BSD_dom_sf"/>
</dbReference>
<dbReference type="Proteomes" id="UP000737018">
    <property type="component" value="Unassembled WGS sequence"/>
</dbReference>
<accession>A0A8J4VQN5</accession>
<evidence type="ECO:0000313" key="1">
    <source>
        <dbReference type="EMBL" id="KAF3969193.1"/>
    </source>
</evidence>
<dbReference type="PANTHER" id="PTHR31923:SF4">
    <property type="entry name" value="BSD DOMAIN-CONTAINING PROTEIN"/>
    <property type="match status" value="1"/>
</dbReference>
<dbReference type="PANTHER" id="PTHR31923">
    <property type="entry name" value="BSD DOMAIN-CONTAINING PROTEIN"/>
    <property type="match status" value="1"/>
</dbReference>
<keyword evidence="2" id="KW-1185">Reference proteome</keyword>
<comment type="caution">
    <text evidence="1">The sequence shown here is derived from an EMBL/GenBank/DDBJ whole genome shotgun (WGS) entry which is preliminary data.</text>
</comment>